<reference evidence="1" key="1">
    <citation type="submission" date="2020-05" db="EMBL/GenBank/DDBJ databases">
        <authorList>
            <person name="Chiriac C."/>
            <person name="Salcher M."/>
            <person name="Ghai R."/>
            <person name="Kavagutti S V."/>
        </authorList>
    </citation>
    <scope>NUCLEOTIDE SEQUENCE</scope>
</reference>
<proteinExistence type="predicted"/>
<evidence type="ECO:0000313" key="1">
    <source>
        <dbReference type="EMBL" id="CAB4192209.1"/>
    </source>
</evidence>
<organism evidence="1">
    <name type="scientific">uncultured Caudovirales phage</name>
    <dbReference type="NCBI Taxonomy" id="2100421"/>
    <lineage>
        <taxon>Viruses</taxon>
        <taxon>Duplodnaviria</taxon>
        <taxon>Heunggongvirae</taxon>
        <taxon>Uroviricota</taxon>
        <taxon>Caudoviricetes</taxon>
        <taxon>Peduoviridae</taxon>
        <taxon>Maltschvirus</taxon>
        <taxon>Maltschvirus maltsch</taxon>
    </lineage>
</organism>
<sequence length="65" mass="7500">MDRDFIAEARKADKPTRSLAALEVLRLDPTVNGRHLRKALNITGRQFRKANRLARMLKGYDHPTK</sequence>
<dbReference type="EMBL" id="LR797187">
    <property type="protein sequence ID" value="CAB4192209.1"/>
    <property type="molecule type" value="Genomic_DNA"/>
</dbReference>
<protein>
    <submittedName>
        <fullName evidence="1">Uncharacterized protein</fullName>
    </submittedName>
</protein>
<name>A0A6J5R5I5_9CAUD</name>
<accession>A0A6J5R5I5</accession>
<gene>
    <name evidence="1" type="ORF">UFOVP1233_18</name>
</gene>